<feature type="domain" description="Ice-binding protein C-terminal" evidence="1">
    <location>
        <begin position="178"/>
        <end position="202"/>
    </location>
</feature>
<dbReference type="Proteomes" id="UP000077734">
    <property type="component" value="Unassembled WGS sequence"/>
</dbReference>
<sequence>MYDSIQMSLPNIANIKFKLGLNGAISGIDGVDQGPQSGAFQIYMQATQSNGEIVRSQISHDYYGGVFDFSDWTLRYPTKFFDKEYFSSLIPTVNGTAQFSFELNTEAATVFSAMTSSGPGFFASEGETYEVTSDLTLSILGIYAYDGNGNLLNSSLLSAGINELKGKSGASYSLLAAPVPDPESYVLMLSGLGFLGSMMRRRQASLAE</sequence>
<dbReference type="EMBL" id="LUUJ01000098">
    <property type="protein sequence ID" value="OAI13529.1"/>
    <property type="molecule type" value="Genomic_DNA"/>
</dbReference>
<comment type="caution">
    <text evidence="2">The sequence shown here is derived from an EMBL/GenBank/DDBJ whole genome shotgun (WGS) entry which is preliminary data.</text>
</comment>
<evidence type="ECO:0000313" key="3">
    <source>
        <dbReference type="EMBL" id="OAI25999.1"/>
    </source>
</evidence>
<dbReference type="AlphaFoldDB" id="A0A177N8K8"/>
<organism evidence="2 5">
    <name type="scientific">Methylomonas koyamae</name>
    <dbReference type="NCBI Taxonomy" id="702114"/>
    <lineage>
        <taxon>Bacteria</taxon>
        <taxon>Pseudomonadati</taxon>
        <taxon>Pseudomonadota</taxon>
        <taxon>Gammaproteobacteria</taxon>
        <taxon>Methylococcales</taxon>
        <taxon>Methylococcaceae</taxon>
        <taxon>Methylomonas</taxon>
    </lineage>
</organism>
<proteinExistence type="predicted"/>
<evidence type="ECO:0000313" key="4">
    <source>
        <dbReference type="Proteomes" id="UP000077734"/>
    </source>
</evidence>
<protein>
    <recommendedName>
        <fullName evidence="1">Ice-binding protein C-terminal domain-containing protein</fullName>
    </recommendedName>
</protein>
<evidence type="ECO:0000313" key="5">
    <source>
        <dbReference type="Proteomes" id="UP000077857"/>
    </source>
</evidence>
<dbReference type="EMBL" id="LUUL01000076">
    <property type="protein sequence ID" value="OAI25999.1"/>
    <property type="molecule type" value="Genomic_DNA"/>
</dbReference>
<reference evidence="2 5" key="1">
    <citation type="submission" date="2016-03" db="EMBL/GenBank/DDBJ databases">
        <authorList>
            <person name="Ploux O."/>
        </authorList>
    </citation>
    <scope>NUCLEOTIDE SEQUENCE [LARGE SCALE GENOMIC DNA]</scope>
    <source>
        <strain evidence="2 5">R-45378</strain>
    </source>
</reference>
<dbReference type="Pfam" id="PF07589">
    <property type="entry name" value="PEP-CTERM"/>
    <property type="match status" value="1"/>
</dbReference>
<keyword evidence="4" id="KW-1185">Reference proteome</keyword>
<evidence type="ECO:0000313" key="2">
    <source>
        <dbReference type="EMBL" id="OAI13529.1"/>
    </source>
</evidence>
<dbReference type="Proteomes" id="UP000077857">
    <property type="component" value="Unassembled WGS sequence"/>
</dbReference>
<reference evidence="3 4" key="2">
    <citation type="submission" date="2016-03" db="EMBL/GenBank/DDBJ databases">
        <authorList>
            <person name="Heylen K."/>
            <person name="De Vos P."/>
            <person name="Vekeman B."/>
        </authorList>
    </citation>
    <scope>NUCLEOTIDE SEQUENCE [LARGE SCALE GENOMIC DNA]</scope>
    <source>
        <strain evidence="3 4">R-49807</strain>
    </source>
</reference>
<dbReference type="InterPro" id="IPR013424">
    <property type="entry name" value="Ice-binding_C"/>
</dbReference>
<evidence type="ECO:0000259" key="1">
    <source>
        <dbReference type="Pfam" id="PF07589"/>
    </source>
</evidence>
<accession>A0A177N8K8</accession>
<gene>
    <name evidence="3" type="ORF">A1356_12285</name>
    <name evidence="2" type="ORF">A1507_01510</name>
</gene>
<name>A0A177N8K8_9GAMM</name>